<evidence type="ECO:0000256" key="2">
    <source>
        <dbReference type="ARBA" id="ARBA00008017"/>
    </source>
</evidence>
<dbReference type="Pfam" id="PF00924">
    <property type="entry name" value="MS_channel_2nd"/>
    <property type="match status" value="1"/>
</dbReference>
<evidence type="ECO:0000259" key="8">
    <source>
        <dbReference type="Pfam" id="PF00924"/>
    </source>
</evidence>
<dbReference type="Proteomes" id="UP000631114">
    <property type="component" value="Unassembled WGS sequence"/>
</dbReference>
<dbReference type="PANTHER" id="PTHR30566:SF5">
    <property type="entry name" value="MECHANOSENSITIVE ION CHANNEL PROTEIN 1, MITOCHONDRIAL-RELATED"/>
    <property type="match status" value="1"/>
</dbReference>
<feature type="region of interest" description="Disordered" evidence="6">
    <location>
        <begin position="473"/>
        <end position="493"/>
    </location>
</feature>
<reference evidence="9 10" key="1">
    <citation type="submission" date="2020-10" db="EMBL/GenBank/DDBJ databases">
        <title>The Coptis chinensis genome and diversification of protoberbering-type alkaloids.</title>
        <authorList>
            <person name="Wang B."/>
            <person name="Shu S."/>
            <person name="Song C."/>
            <person name="Liu Y."/>
        </authorList>
    </citation>
    <scope>NUCLEOTIDE SEQUENCE [LARGE SCALE GENOMIC DNA]</scope>
    <source>
        <strain evidence="9">HL-2020</strain>
        <tissue evidence="9">Leaf</tissue>
    </source>
</reference>
<accession>A0A835LCK8</accession>
<evidence type="ECO:0000256" key="6">
    <source>
        <dbReference type="SAM" id="MobiDB-lite"/>
    </source>
</evidence>
<evidence type="ECO:0000256" key="5">
    <source>
        <dbReference type="ARBA" id="ARBA00023136"/>
    </source>
</evidence>
<feature type="compositionally biased region" description="Basic and acidic residues" evidence="6">
    <location>
        <begin position="431"/>
        <end position="442"/>
    </location>
</feature>
<dbReference type="Gene3D" id="1.10.287.1260">
    <property type="match status" value="1"/>
</dbReference>
<keyword evidence="3 7" id="KW-0812">Transmembrane</keyword>
<protein>
    <recommendedName>
        <fullName evidence="8">Mechanosensitive ion channel MscS domain-containing protein</fullName>
    </recommendedName>
</protein>
<proteinExistence type="inferred from homology"/>
<dbReference type="Gene3D" id="2.30.30.60">
    <property type="match status" value="1"/>
</dbReference>
<keyword evidence="4 7" id="KW-1133">Transmembrane helix</keyword>
<evidence type="ECO:0000313" key="9">
    <source>
        <dbReference type="EMBL" id="KAF9589540.1"/>
    </source>
</evidence>
<evidence type="ECO:0000256" key="3">
    <source>
        <dbReference type="ARBA" id="ARBA00022692"/>
    </source>
</evidence>
<dbReference type="InterPro" id="IPR011014">
    <property type="entry name" value="MscS_channel_TM-2"/>
</dbReference>
<gene>
    <name evidence="9" type="ORF">IFM89_025300</name>
</gene>
<organism evidence="9 10">
    <name type="scientific">Coptis chinensis</name>
    <dbReference type="NCBI Taxonomy" id="261450"/>
    <lineage>
        <taxon>Eukaryota</taxon>
        <taxon>Viridiplantae</taxon>
        <taxon>Streptophyta</taxon>
        <taxon>Embryophyta</taxon>
        <taxon>Tracheophyta</taxon>
        <taxon>Spermatophyta</taxon>
        <taxon>Magnoliopsida</taxon>
        <taxon>Ranunculales</taxon>
        <taxon>Ranunculaceae</taxon>
        <taxon>Coptidoideae</taxon>
        <taxon>Coptis</taxon>
    </lineage>
</organism>
<dbReference type="GO" id="GO:0055085">
    <property type="term" value="P:transmembrane transport"/>
    <property type="evidence" value="ECO:0007669"/>
    <property type="project" value="InterPro"/>
</dbReference>
<dbReference type="AlphaFoldDB" id="A0A835LCK8"/>
<sequence>MRFIRSYTCSYYKNLTNHIPTLRANQRYPTSFSATLSNITTAHINGYDRKEVEKNGLLKSLRFGAIGYPSCVYGVSSYRAYSTFFGGKGDGSVVKALNVSSSDTNGSDGVDSLKKVWGTIVDAADYTGQKAKEASDVISPHVQHMLDANPYLKNVVMPVGLTLTSTLLVWLVMPRVLRKFHKYSMQGPAALLSGNLSQEQNPYEKSFWGAMEDPVRYLVTFMAFSQIGMMIAPTTVASQYIGQTWRGAVIIAFVWFLHRWKTNVFSRALSTQSIVALDREKMLALDKLSSVGLFTLGLMALAEACGVAVQSILTVGGIGGVATAFAARDILGNVLSGLSMQFSKPFSLGDTIKAGSIEGQVVEMGLTTTSLLNAEKFPVIVPNSLFSSQLPLQNYASQSSTPSPNLTESSAFVSSSAGRGVFRGGRGGRSTRGERTGGRGDRKCDHCGGTNHTEPYCWIKWGKPEYVHQVSDAQQPTQPPISSRHVPSNSDTRDALTTQLSELVQTLKNVAPHSSPLIATLVNS</sequence>
<feature type="compositionally biased region" description="Gly residues" evidence="6">
    <location>
        <begin position="421"/>
        <end position="430"/>
    </location>
</feature>
<feature type="domain" description="Mechanosensitive ion channel MscS" evidence="8">
    <location>
        <begin position="329"/>
        <end position="389"/>
    </location>
</feature>
<dbReference type="InterPro" id="IPR023408">
    <property type="entry name" value="MscS_beta-dom_sf"/>
</dbReference>
<keyword evidence="10" id="KW-1185">Reference proteome</keyword>
<feature type="transmembrane region" description="Helical" evidence="7">
    <location>
        <begin position="240"/>
        <end position="257"/>
    </location>
</feature>
<feature type="region of interest" description="Disordered" evidence="6">
    <location>
        <begin position="417"/>
        <end position="442"/>
    </location>
</feature>
<feature type="transmembrane region" description="Helical" evidence="7">
    <location>
        <begin position="215"/>
        <end position="234"/>
    </location>
</feature>
<dbReference type="EMBL" id="JADFTS010000009">
    <property type="protein sequence ID" value="KAF9589540.1"/>
    <property type="molecule type" value="Genomic_DNA"/>
</dbReference>
<comment type="similarity">
    <text evidence="2">Belongs to the MscS (TC 1.A.23) family.</text>
</comment>
<comment type="subcellular location">
    <subcellularLocation>
        <location evidence="1">Membrane</location>
        <topology evidence="1">Multi-pass membrane protein</topology>
    </subcellularLocation>
</comment>
<dbReference type="OrthoDB" id="567160at2759"/>
<keyword evidence="5 7" id="KW-0472">Membrane</keyword>
<dbReference type="SUPFAM" id="SSF50182">
    <property type="entry name" value="Sm-like ribonucleoproteins"/>
    <property type="match status" value="1"/>
</dbReference>
<dbReference type="GO" id="GO:0016020">
    <property type="term" value="C:membrane"/>
    <property type="evidence" value="ECO:0007669"/>
    <property type="project" value="UniProtKB-SubCell"/>
</dbReference>
<evidence type="ECO:0000313" key="10">
    <source>
        <dbReference type="Proteomes" id="UP000631114"/>
    </source>
</evidence>
<evidence type="ECO:0000256" key="1">
    <source>
        <dbReference type="ARBA" id="ARBA00004141"/>
    </source>
</evidence>
<evidence type="ECO:0000256" key="7">
    <source>
        <dbReference type="SAM" id="Phobius"/>
    </source>
</evidence>
<dbReference type="SUPFAM" id="SSF82861">
    <property type="entry name" value="Mechanosensitive channel protein MscS (YggB), transmembrane region"/>
    <property type="match status" value="1"/>
</dbReference>
<feature type="transmembrane region" description="Helical" evidence="7">
    <location>
        <begin position="155"/>
        <end position="173"/>
    </location>
</feature>
<comment type="caution">
    <text evidence="9">The sequence shown here is derived from an EMBL/GenBank/DDBJ whole genome shotgun (WGS) entry which is preliminary data.</text>
</comment>
<name>A0A835LCK8_9MAGN</name>
<dbReference type="InterPro" id="IPR006685">
    <property type="entry name" value="MscS_channel_2nd"/>
</dbReference>
<evidence type="ECO:0000256" key="4">
    <source>
        <dbReference type="ARBA" id="ARBA00022989"/>
    </source>
</evidence>
<dbReference type="InterPro" id="IPR010920">
    <property type="entry name" value="LSM_dom_sf"/>
</dbReference>
<dbReference type="PANTHER" id="PTHR30566">
    <property type="entry name" value="YNAI-RELATED MECHANOSENSITIVE ION CHANNEL"/>
    <property type="match status" value="1"/>
</dbReference>